<feature type="transmembrane region" description="Helical" evidence="6">
    <location>
        <begin position="19"/>
        <end position="44"/>
    </location>
</feature>
<feature type="transmembrane region" description="Helical" evidence="6">
    <location>
        <begin position="138"/>
        <end position="160"/>
    </location>
</feature>
<evidence type="ECO:0000256" key="1">
    <source>
        <dbReference type="ARBA" id="ARBA00004651"/>
    </source>
</evidence>
<keyword evidence="5 6" id="KW-0472">Membrane</keyword>
<feature type="transmembrane region" description="Helical" evidence="6">
    <location>
        <begin position="273"/>
        <end position="294"/>
    </location>
</feature>
<sequence length="305" mass="34115">MNARCGYDLFDLKLPDYRIPLSVVFATNSVSATFLNALVLYTIWRTPSLHKPSYILIANLALTDFISGAIVQPLAVVENITILMNLKEVFCSVWLALKVLGYWMGAKSLLTIAIIGVDRLLAIRLKNMYRSVVTFKRTALVLLIGWIATGIITIPVLVLVSLPLHILIFLASSYQALMVTTVIACYSIAFYSLKKLSSSVSPNSAPTNETPPTENQAFNIEKYRGTFNTMLLVVVCVMLFYIPYIVSSMYSGISLKDSHDSGQHELSVERFKMIYLTELIIEINSIANPLLYLWRMKDLSSQCSC</sequence>
<dbReference type="PANTHER" id="PTHR22750">
    <property type="entry name" value="G-PROTEIN COUPLED RECEPTOR"/>
    <property type="match status" value="1"/>
</dbReference>
<evidence type="ECO:0000313" key="9">
    <source>
        <dbReference type="RefSeq" id="XP_031572453.1"/>
    </source>
</evidence>
<gene>
    <name evidence="9" type="primary">LOC116306513</name>
</gene>
<dbReference type="PROSITE" id="PS50262">
    <property type="entry name" value="G_PROTEIN_RECEP_F1_2"/>
    <property type="match status" value="1"/>
</dbReference>
<dbReference type="GO" id="GO:0004930">
    <property type="term" value="F:G protein-coupled receptor activity"/>
    <property type="evidence" value="ECO:0007669"/>
    <property type="project" value="InterPro"/>
</dbReference>
<keyword evidence="2" id="KW-1003">Cell membrane</keyword>
<feature type="transmembrane region" description="Helical" evidence="6">
    <location>
        <begin position="56"/>
        <end position="75"/>
    </location>
</feature>
<dbReference type="Proteomes" id="UP000515163">
    <property type="component" value="Unplaced"/>
</dbReference>
<dbReference type="RefSeq" id="XP_031572453.1">
    <property type="nucleotide sequence ID" value="XM_031716593.1"/>
</dbReference>
<dbReference type="PRINTS" id="PR00237">
    <property type="entry name" value="GPCRRHODOPSN"/>
</dbReference>
<dbReference type="InterPro" id="IPR017452">
    <property type="entry name" value="GPCR_Rhodpsn_7TM"/>
</dbReference>
<feature type="domain" description="G-protein coupled receptors family 1 profile" evidence="7">
    <location>
        <begin position="35"/>
        <end position="292"/>
    </location>
</feature>
<feature type="transmembrane region" description="Helical" evidence="6">
    <location>
        <begin position="166"/>
        <end position="191"/>
    </location>
</feature>
<feature type="transmembrane region" description="Helical" evidence="6">
    <location>
        <begin position="95"/>
        <end position="117"/>
    </location>
</feature>
<dbReference type="Gene3D" id="1.20.1070.10">
    <property type="entry name" value="Rhodopsin 7-helix transmembrane proteins"/>
    <property type="match status" value="1"/>
</dbReference>
<comment type="subcellular location">
    <subcellularLocation>
        <location evidence="1">Cell membrane</location>
        <topology evidence="1">Multi-pass membrane protein</topology>
    </subcellularLocation>
</comment>
<keyword evidence="3 6" id="KW-0812">Transmembrane</keyword>
<dbReference type="SUPFAM" id="SSF81321">
    <property type="entry name" value="Family A G protein-coupled receptor-like"/>
    <property type="match status" value="1"/>
</dbReference>
<keyword evidence="9" id="KW-0675">Receptor</keyword>
<dbReference type="AlphaFoldDB" id="A0A6P8J321"/>
<dbReference type="OrthoDB" id="5976143at2759"/>
<evidence type="ECO:0000259" key="7">
    <source>
        <dbReference type="PROSITE" id="PS50262"/>
    </source>
</evidence>
<organism evidence="8 9">
    <name type="scientific">Actinia tenebrosa</name>
    <name type="common">Australian red waratah sea anemone</name>
    <dbReference type="NCBI Taxonomy" id="6105"/>
    <lineage>
        <taxon>Eukaryota</taxon>
        <taxon>Metazoa</taxon>
        <taxon>Cnidaria</taxon>
        <taxon>Anthozoa</taxon>
        <taxon>Hexacorallia</taxon>
        <taxon>Actiniaria</taxon>
        <taxon>Actiniidae</taxon>
        <taxon>Actinia</taxon>
    </lineage>
</organism>
<name>A0A6P8J321_ACTTE</name>
<accession>A0A6P8J321</accession>
<feature type="transmembrane region" description="Helical" evidence="6">
    <location>
        <begin position="230"/>
        <end position="253"/>
    </location>
</feature>
<dbReference type="InterPro" id="IPR000276">
    <property type="entry name" value="GPCR_Rhodpsn"/>
</dbReference>
<dbReference type="KEGG" id="aten:116306513"/>
<proteinExistence type="predicted"/>
<dbReference type="FunCoup" id="A0A6P8J321">
    <property type="interactions" value="653"/>
</dbReference>
<dbReference type="CDD" id="cd00637">
    <property type="entry name" value="7tm_classA_rhodopsin-like"/>
    <property type="match status" value="1"/>
</dbReference>
<evidence type="ECO:0000256" key="3">
    <source>
        <dbReference type="ARBA" id="ARBA00022692"/>
    </source>
</evidence>
<dbReference type="Pfam" id="PF00001">
    <property type="entry name" value="7tm_1"/>
    <property type="match status" value="1"/>
</dbReference>
<dbReference type="InParanoid" id="A0A6P8J321"/>
<evidence type="ECO:0000256" key="5">
    <source>
        <dbReference type="ARBA" id="ARBA00023136"/>
    </source>
</evidence>
<evidence type="ECO:0000313" key="8">
    <source>
        <dbReference type="Proteomes" id="UP000515163"/>
    </source>
</evidence>
<protein>
    <submittedName>
        <fullName evidence="9">Probable G-protein coupled receptor No9</fullName>
    </submittedName>
</protein>
<keyword evidence="8" id="KW-1185">Reference proteome</keyword>
<evidence type="ECO:0000256" key="4">
    <source>
        <dbReference type="ARBA" id="ARBA00022989"/>
    </source>
</evidence>
<dbReference type="GO" id="GO:0005886">
    <property type="term" value="C:plasma membrane"/>
    <property type="evidence" value="ECO:0007669"/>
    <property type="project" value="UniProtKB-SubCell"/>
</dbReference>
<evidence type="ECO:0000256" key="6">
    <source>
        <dbReference type="SAM" id="Phobius"/>
    </source>
</evidence>
<keyword evidence="4 6" id="KW-1133">Transmembrane helix</keyword>
<dbReference type="GeneID" id="116306513"/>
<evidence type="ECO:0000256" key="2">
    <source>
        <dbReference type="ARBA" id="ARBA00022475"/>
    </source>
</evidence>
<reference evidence="9" key="1">
    <citation type="submission" date="2025-08" db="UniProtKB">
        <authorList>
            <consortium name="RefSeq"/>
        </authorList>
    </citation>
    <scope>IDENTIFICATION</scope>
    <source>
        <tissue evidence="9">Tentacle</tissue>
    </source>
</reference>